<keyword evidence="1" id="KW-0472">Membrane</keyword>
<evidence type="ECO:0000256" key="1">
    <source>
        <dbReference type="SAM" id="Phobius"/>
    </source>
</evidence>
<dbReference type="EMBL" id="CP041614">
    <property type="protein sequence ID" value="QDO83748.1"/>
    <property type="molecule type" value="Genomic_DNA"/>
</dbReference>
<gene>
    <name evidence="2" type="ORF">FM037_11535</name>
</gene>
<name>A0ABX5WYA3_9GAMM</name>
<feature type="transmembrane region" description="Helical" evidence="1">
    <location>
        <begin position="176"/>
        <end position="193"/>
    </location>
</feature>
<dbReference type="Proteomes" id="UP000315947">
    <property type="component" value="Chromosome"/>
</dbReference>
<reference evidence="2 3" key="1">
    <citation type="submission" date="2019-07" db="EMBL/GenBank/DDBJ databases">
        <title>Shewanella sp. YLB-06 whole genomic sequence.</title>
        <authorList>
            <person name="Yu L."/>
        </authorList>
    </citation>
    <scope>NUCLEOTIDE SEQUENCE [LARGE SCALE GENOMIC DNA]</scope>
    <source>
        <strain evidence="2 3">YLB-06</strain>
    </source>
</reference>
<keyword evidence="1" id="KW-0812">Transmembrane</keyword>
<organism evidence="2 3">
    <name type="scientific">Shewanella psychropiezotolerans</name>
    <dbReference type="NCBI Taxonomy" id="2593655"/>
    <lineage>
        <taxon>Bacteria</taxon>
        <taxon>Pseudomonadati</taxon>
        <taxon>Pseudomonadota</taxon>
        <taxon>Gammaproteobacteria</taxon>
        <taxon>Alteromonadales</taxon>
        <taxon>Shewanellaceae</taxon>
        <taxon>Shewanella</taxon>
    </lineage>
</organism>
<keyword evidence="3" id="KW-1185">Reference proteome</keyword>
<dbReference type="RefSeq" id="WP_144046119.1">
    <property type="nucleotide sequence ID" value="NZ_CP041614.1"/>
</dbReference>
<evidence type="ECO:0000313" key="2">
    <source>
        <dbReference type="EMBL" id="QDO83748.1"/>
    </source>
</evidence>
<keyword evidence="1" id="KW-1133">Transmembrane helix</keyword>
<accession>A0ABX5WYA3</accession>
<sequence>MFQRILSYFQKTFYIQIWEKRIKVTDVDTGNCFDEKPYLAIETKSDGAKIVKAVGNSADMGNSSTIKVVNPFSHPRCLFSDFYVAEKVLQHVIKTLHGKAFVSASPKIIIHPMEKIEGGLTMIEKRAFRELGHGAGAMEVVIYTGVEIAIDRLDYDSVKAQDEDFNGNLNKPRSNIGIIIFFVIVAITIVVIGN</sequence>
<proteinExistence type="predicted"/>
<dbReference type="Gene3D" id="3.30.420.40">
    <property type="match status" value="1"/>
</dbReference>
<evidence type="ECO:0000313" key="3">
    <source>
        <dbReference type="Proteomes" id="UP000315947"/>
    </source>
</evidence>
<protein>
    <submittedName>
        <fullName evidence="2">Rod shape-determining protein MreB</fullName>
    </submittedName>
</protein>
<dbReference type="Pfam" id="PF06723">
    <property type="entry name" value="MreB_Mbl"/>
    <property type="match status" value="1"/>
</dbReference>
<dbReference type="InterPro" id="IPR056546">
    <property type="entry name" value="MreB_MamK-like"/>
</dbReference>